<keyword evidence="3" id="KW-0175">Coiled coil</keyword>
<dbReference type="AlphaFoldDB" id="W6MXJ5"/>
<evidence type="ECO:0000256" key="3">
    <source>
        <dbReference type="SAM" id="Coils"/>
    </source>
</evidence>
<dbReference type="Proteomes" id="UP000019384">
    <property type="component" value="Unassembled WGS sequence"/>
</dbReference>
<evidence type="ECO:0000256" key="2">
    <source>
        <dbReference type="ARBA" id="ARBA00023242"/>
    </source>
</evidence>
<evidence type="ECO:0000313" key="7">
    <source>
        <dbReference type="Proteomes" id="UP000019384"/>
    </source>
</evidence>
<dbReference type="PROSITE" id="PS00036">
    <property type="entry name" value="BZIP_BASIC"/>
    <property type="match status" value="1"/>
</dbReference>
<dbReference type="HOGENOM" id="CLU_994223_0_0_1"/>
<feature type="region of interest" description="Disordered" evidence="4">
    <location>
        <begin position="150"/>
        <end position="171"/>
    </location>
</feature>
<dbReference type="InterPro" id="IPR050936">
    <property type="entry name" value="AP-1-like"/>
</dbReference>
<gene>
    <name evidence="6" type="ORF">KUCA_T00004986001</name>
</gene>
<dbReference type="GO" id="GO:0001228">
    <property type="term" value="F:DNA-binding transcription activator activity, RNA polymerase II-specific"/>
    <property type="evidence" value="ECO:0007669"/>
    <property type="project" value="TreeGrafter"/>
</dbReference>
<proteinExistence type="predicted"/>
<feature type="domain" description="BZIP" evidence="5">
    <location>
        <begin position="85"/>
        <end position="136"/>
    </location>
</feature>
<dbReference type="PROSITE" id="PS50217">
    <property type="entry name" value="BZIP"/>
    <property type="match status" value="1"/>
</dbReference>
<dbReference type="RefSeq" id="XP_022460989.1">
    <property type="nucleotide sequence ID" value="XM_022606126.1"/>
</dbReference>
<dbReference type="PANTHER" id="PTHR40621:SF8">
    <property type="entry name" value="AP-1-LIKE TRANSCRIPTION FACTOR YAP3"/>
    <property type="match status" value="1"/>
</dbReference>
<dbReference type="InterPro" id="IPR046347">
    <property type="entry name" value="bZIP_sf"/>
</dbReference>
<dbReference type="PANTHER" id="PTHR40621">
    <property type="entry name" value="TRANSCRIPTION FACTOR KAPC-RELATED"/>
    <property type="match status" value="1"/>
</dbReference>
<dbReference type="GeneID" id="34522377"/>
<feature type="region of interest" description="Disordered" evidence="4">
    <location>
        <begin position="55"/>
        <end position="84"/>
    </location>
</feature>
<dbReference type="OrthoDB" id="4940293at2759"/>
<dbReference type="GO" id="GO:0090575">
    <property type="term" value="C:RNA polymerase II transcription regulator complex"/>
    <property type="evidence" value="ECO:0007669"/>
    <property type="project" value="TreeGrafter"/>
</dbReference>
<organism evidence="6 7">
    <name type="scientific">Kuraishia capsulata CBS 1993</name>
    <dbReference type="NCBI Taxonomy" id="1382522"/>
    <lineage>
        <taxon>Eukaryota</taxon>
        <taxon>Fungi</taxon>
        <taxon>Dikarya</taxon>
        <taxon>Ascomycota</taxon>
        <taxon>Saccharomycotina</taxon>
        <taxon>Pichiomycetes</taxon>
        <taxon>Pichiales</taxon>
        <taxon>Pichiaceae</taxon>
        <taxon>Kuraishia</taxon>
    </lineage>
</organism>
<feature type="coiled-coil region" evidence="3">
    <location>
        <begin position="103"/>
        <end position="137"/>
    </location>
</feature>
<name>W6MXJ5_9ASCO</name>
<evidence type="ECO:0000259" key="5">
    <source>
        <dbReference type="PROSITE" id="PS50217"/>
    </source>
</evidence>
<evidence type="ECO:0000256" key="4">
    <source>
        <dbReference type="SAM" id="MobiDB-lite"/>
    </source>
</evidence>
<protein>
    <recommendedName>
        <fullName evidence="5">BZIP domain-containing protein</fullName>
    </recommendedName>
</protein>
<dbReference type="GO" id="GO:0000976">
    <property type="term" value="F:transcription cis-regulatory region binding"/>
    <property type="evidence" value="ECO:0007669"/>
    <property type="project" value="InterPro"/>
</dbReference>
<dbReference type="CDD" id="cd14688">
    <property type="entry name" value="bZIP_YAP"/>
    <property type="match status" value="1"/>
</dbReference>
<accession>W6MXJ5</accession>
<dbReference type="InterPro" id="IPR004827">
    <property type="entry name" value="bZIP"/>
</dbReference>
<comment type="subcellular location">
    <subcellularLocation>
        <location evidence="1">Nucleus</location>
    </subcellularLocation>
</comment>
<sequence>MDYELMPNHAATDSMWDGYLKLSDQTQGLFGDEHRVADNIDECIKKEFDVAIGNPETRAESVDGRNGHRETSSDSSMTLPHASEEEIYQRRKAQNRASQRAFRERKEIKLKELSAKLAKSETERQQLMRELEALKQANLILGTENQILQKTSSKETDVGGPGRSPSPSASSVIDIATTDPVAQTQKFNFPRDKYQFIGELVADPNDEGQGKSETYVAEGQKLLTVGAVWDYINQLIRDNEEVDVDVHRVMMLLKGNEKCHGHGAAYPLALVNEAVKACIS</sequence>
<reference evidence="6" key="1">
    <citation type="submission" date="2013-12" db="EMBL/GenBank/DDBJ databases">
        <authorList>
            <person name="Genoscope - CEA"/>
        </authorList>
    </citation>
    <scope>NUCLEOTIDE SEQUENCE</scope>
    <source>
        <strain evidence="6">CBS 1993</strain>
    </source>
</reference>
<dbReference type="SUPFAM" id="SSF57959">
    <property type="entry name" value="Leucine zipper domain"/>
    <property type="match status" value="1"/>
</dbReference>
<dbReference type="EMBL" id="HG793130">
    <property type="protein sequence ID" value="CDK29000.1"/>
    <property type="molecule type" value="Genomic_DNA"/>
</dbReference>
<reference evidence="6" key="2">
    <citation type="submission" date="2014-02" db="EMBL/GenBank/DDBJ databases">
        <title>Complete DNA sequence of /Kuraishia capsulata/ illustrates novel genomic features among budding yeasts (/Saccharomycotina/).</title>
        <authorList>
            <person name="Morales L."/>
            <person name="Noel B."/>
            <person name="Porcel B."/>
            <person name="Marcet-Houben M."/>
            <person name="Hullo M-F."/>
            <person name="Sacerdot C."/>
            <person name="Tekaia F."/>
            <person name="Leh-Louis V."/>
            <person name="Despons L."/>
            <person name="Khanna V."/>
            <person name="Aury J-M."/>
            <person name="Barbe V."/>
            <person name="Couloux A."/>
            <person name="Labadie K."/>
            <person name="Pelletier E."/>
            <person name="Souciet J-L."/>
            <person name="Boekhout T."/>
            <person name="Gabaldon T."/>
            <person name="Wincker P."/>
            <person name="Dujon B."/>
        </authorList>
    </citation>
    <scope>NUCLEOTIDE SEQUENCE</scope>
    <source>
        <strain evidence="6">CBS 1993</strain>
    </source>
</reference>
<keyword evidence="7" id="KW-1185">Reference proteome</keyword>
<dbReference type="Gene3D" id="1.20.5.170">
    <property type="match status" value="1"/>
</dbReference>
<dbReference type="SMART" id="SM00338">
    <property type="entry name" value="BRLZ"/>
    <property type="match status" value="1"/>
</dbReference>
<keyword evidence="2" id="KW-0539">Nucleus</keyword>
<dbReference type="STRING" id="1382522.W6MXJ5"/>
<evidence type="ECO:0000313" key="6">
    <source>
        <dbReference type="EMBL" id="CDK29000.1"/>
    </source>
</evidence>
<feature type="compositionally biased region" description="Basic and acidic residues" evidence="4">
    <location>
        <begin position="57"/>
        <end position="72"/>
    </location>
</feature>
<evidence type="ECO:0000256" key="1">
    <source>
        <dbReference type="ARBA" id="ARBA00004123"/>
    </source>
</evidence>